<organism evidence="1 2">
    <name type="scientific">Exocentrus adspersus</name>
    <dbReference type="NCBI Taxonomy" id="1586481"/>
    <lineage>
        <taxon>Eukaryota</taxon>
        <taxon>Metazoa</taxon>
        <taxon>Ecdysozoa</taxon>
        <taxon>Arthropoda</taxon>
        <taxon>Hexapoda</taxon>
        <taxon>Insecta</taxon>
        <taxon>Pterygota</taxon>
        <taxon>Neoptera</taxon>
        <taxon>Endopterygota</taxon>
        <taxon>Coleoptera</taxon>
        <taxon>Polyphaga</taxon>
        <taxon>Cucujiformia</taxon>
        <taxon>Chrysomeloidea</taxon>
        <taxon>Cerambycidae</taxon>
        <taxon>Lamiinae</taxon>
        <taxon>Acanthocinini</taxon>
        <taxon>Exocentrus</taxon>
    </lineage>
</organism>
<dbReference type="InterPro" id="IPR011335">
    <property type="entry name" value="Restrct_endonuc-II-like"/>
</dbReference>
<dbReference type="InterPro" id="IPR011604">
    <property type="entry name" value="PDDEXK-like_dom_sf"/>
</dbReference>
<reference evidence="1 2" key="1">
    <citation type="journal article" date="2023" name="Insect Mol. Biol.">
        <title>Genome sequencing provides insights into the evolution of gene families encoding plant cell wall-degrading enzymes in longhorned beetles.</title>
        <authorList>
            <person name="Shin N.R."/>
            <person name="Okamura Y."/>
            <person name="Kirsch R."/>
            <person name="Pauchet Y."/>
        </authorList>
    </citation>
    <scope>NUCLEOTIDE SEQUENCE [LARGE SCALE GENOMIC DNA]</scope>
    <source>
        <strain evidence="1">EAD_L_NR</strain>
    </source>
</reference>
<name>A0AAV8VI65_9CUCU</name>
<proteinExistence type="predicted"/>
<protein>
    <recommendedName>
        <fullName evidence="3">YqaJ viral recombinase domain-containing protein</fullName>
    </recommendedName>
</protein>
<evidence type="ECO:0008006" key="3">
    <source>
        <dbReference type="Google" id="ProtNLM"/>
    </source>
</evidence>
<keyword evidence="2" id="KW-1185">Reference proteome</keyword>
<sequence length="197" mass="23031">MKKSSSNRNAFKQTLKDLDHNSGLLWLMTDEPNNSEVQILPFIEDIIMSENFINSENKNEYLQSILTVTKEQILEVFTKDHWPVPEYHVVDMEKAGFVLHPCGFIGASPDGFLSDGQGLVEVKCPYRLKDKNLKSIMNITTRFRGQLFCTERQYCYLVLWTTVDVEFIKILKNANWSSNIDVLKKFYFEHYIKYISK</sequence>
<dbReference type="AlphaFoldDB" id="A0AAV8VI65"/>
<accession>A0AAV8VI65</accession>
<dbReference type="SUPFAM" id="SSF52980">
    <property type="entry name" value="Restriction endonuclease-like"/>
    <property type="match status" value="1"/>
</dbReference>
<dbReference type="Proteomes" id="UP001159042">
    <property type="component" value="Unassembled WGS sequence"/>
</dbReference>
<dbReference type="EMBL" id="JANEYG010000084">
    <property type="protein sequence ID" value="KAJ8913949.1"/>
    <property type="molecule type" value="Genomic_DNA"/>
</dbReference>
<dbReference type="InterPro" id="IPR051703">
    <property type="entry name" value="NF-kappa-B_Signaling_Reg"/>
</dbReference>
<evidence type="ECO:0000313" key="1">
    <source>
        <dbReference type="EMBL" id="KAJ8913949.1"/>
    </source>
</evidence>
<dbReference type="GO" id="GO:0006281">
    <property type="term" value="P:DNA repair"/>
    <property type="evidence" value="ECO:0007669"/>
    <property type="project" value="UniProtKB-ARBA"/>
</dbReference>
<gene>
    <name evidence="1" type="ORF">NQ315_015186</name>
</gene>
<evidence type="ECO:0000313" key="2">
    <source>
        <dbReference type="Proteomes" id="UP001159042"/>
    </source>
</evidence>
<dbReference type="PANTHER" id="PTHR46609:SF8">
    <property type="entry name" value="YQAJ VIRAL RECOMBINASE DOMAIN-CONTAINING PROTEIN"/>
    <property type="match status" value="1"/>
</dbReference>
<dbReference type="PANTHER" id="PTHR46609">
    <property type="entry name" value="EXONUCLEASE, PHAGE-TYPE/RECB, C-TERMINAL DOMAIN-CONTAINING PROTEIN"/>
    <property type="match status" value="1"/>
</dbReference>
<comment type="caution">
    <text evidence="1">The sequence shown here is derived from an EMBL/GenBank/DDBJ whole genome shotgun (WGS) entry which is preliminary data.</text>
</comment>
<dbReference type="Gene3D" id="3.90.320.10">
    <property type="match status" value="1"/>
</dbReference>